<accession>A0A9W9EMX1</accession>
<comment type="caution">
    <text evidence="1">The sequence shown here is derived from an EMBL/GenBank/DDBJ whole genome shotgun (WGS) entry which is preliminary data.</text>
</comment>
<gene>
    <name evidence="1" type="ORF">NUU61_009347</name>
</gene>
<keyword evidence="2" id="KW-1185">Reference proteome</keyword>
<sequence>MKGLPKNLNPSARVFFPLKPYNIIHKPFDVLPTANPRDRLIILDRQVLQPDRAETCQFGTDDEVARHRSPYDPTETTVDKEVLALREEYRREGNLHDPLLVSPANQEVSHILQPKEEHTVHDIHPFGSARGWSNKRKDALLRKEPYVFRAYEVVFPGYRQEKKVSPI</sequence>
<dbReference type="PANTHER" id="PTHR42090">
    <property type="match status" value="1"/>
</dbReference>
<organism evidence="1 2">
    <name type="scientific">Penicillium alfredii</name>
    <dbReference type="NCBI Taxonomy" id="1506179"/>
    <lineage>
        <taxon>Eukaryota</taxon>
        <taxon>Fungi</taxon>
        <taxon>Dikarya</taxon>
        <taxon>Ascomycota</taxon>
        <taxon>Pezizomycotina</taxon>
        <taxon>Eurotiomycetes</taxon>
        <taxon>Eurotiomycetidae</taxon>
        <taxon>Eurotiales</taxon>
        <taxon>Aspergillaceae</taxon>
        <taxon>Penicillium</taxon>
    </lineage>
</organism>
<dbReference type="PANTHER" id="PTHR42090:SF1">
    <property type="match status" value="1"/>
</dbReference>
<evidence type="ECO:0000313" key="1">
    <source>
        <dbReference type="EMBL" id="KAJ5084768.1"/>
    </source>
</evidence>
<dbReference type="Proteomes" id="UP001141434">
    <property type="component" value="Unassembled WGS sequence"/>
</dbReference>
<dbReference type="OrthoDB" id="4220319at2759"/>
<dbReference type="EMBL" id="JAPMSZ010000011">
    <property type="protein sequence ID" value="KAJ5084768.1"/>
    <property type="molecule type" value="Genomic_DNA"/>
</dbReference>
<reference evidence="1" key="1">
    <citation type="submission" date="2022-11" db="EMBL/GenBank/DDBJ databases">
        <authorList>
            <person name="Petersen C."/>
        </authorList>
    </citation>
    <scope>NUCLEOTIDE SEQUENCE</scope>
    <source>
        <strain evidence="1">IBT 34128</strain>
    </source>
</reference>
<proteinExistence type="predicted"/>
<protein>
    <submittedName>
        <fullName evidence="1">Uncharacterized protein</fullName>
    </submittedName>
</protein>
<reference evidence="1" key="2">
    <citation type="journal article" date="2023" name="IMA Fungus">
        <title>Comparative genomic study of the Penicillium genus elucidates a diverse pangenome and 15 lateral gene transfer events.</title>
        <authorList>
            <person name="Petersen C."/>
            <person name="Sorensen T."/>
            <person name="Nielsen M.R."/>
            <person name="Sondergaard T.E."/>
            <person name="Sorensen J.L."/>
            <person name="Fitzpatrick D.A."/>
            <person name="Frisvad J.C."/>
            <person name="Nielsen K.L."/>
        </authorList>
    </citation>
    <scope>NUCLEOTIDE SEQUENCE</scope>
    <source>
        <strain evidence="1">IBT 34128</strain>
    </source>
</reference>
<dbReference type="RefSeq" id="XP_056508165.1">
    <property type="nucleotide sequence ID" value="XM_056659872.1"/>
</dbReference>
<dbReference type="GeneID" id="81399041"/>
<name>A0A9W9EMX1_9EURO</name>
<evidence type="ECO:0000313" key="2">
    <source>
        <dbReference type="Proteomes" id="UP001141434"/>
    </source>
</evidence>
<dbReference type="AlphaFoldDB" id="A0A9W9EMX1"/>